<dbReference type="EMBL" id="JACVVK020000486">
    <property type="protein sequence ID" value="KAK7471605.1"/>
    <property type="molecule type" value="Genomic_DNA"/>
</dbReference>
<keyword evidence="2" id="KW-0472">Membrane</keyword>
<accession>A0ABD0JD59</accession>
<evidence type="ECO:0000313" key="3">
    <source>
        <dbReference type="EMBL" id="KAK7471605.1"/>
    </source>
</evidence>
<keyword evidence="2" id="KW-0812">Transmembrane</keyword>
<dbReference type="Proteomes" id="UP001519460">
    <property type="component" value="Unassembled WGS sequence"/>
</dbReference>
<feature type="transmembrane region" description="Helical" evidence="2">
    <location>
        <begin position="464"/>
        <end position="486"/>
    </location>
</feature>
<proteinExistence type="predicted"/>
<evidence type="ECO:0000256" key="1">
    <source>
        <dbReference type="SAM" id="MobiDB-lite"/>
    </source>
</evidence>
<evidence type="ECO:0000313" key="4">
    <source>
        <dbReference type="Proteomes" id="UP001519460"/>
    </source>
</evidence>
<organism evidence="3 4">
    <name type="scientific">Batillaria attramentaria</name>
    <dbReference type="NCBI Taxonomy" id="370345"/>
    <lineage>
        <taxon>Eukaryota</taxon>
        <taxon>Metazoa</taxon>
        <taxon>Spiralia</taxon>
        <taxon>Lophotrochozoa</taxon>
        <taxon>Mollusca</taxon>
        <taxon>Gastropoda</taxon>
        <taxon>Caenogastropoda</taxon>
        <taxon>Sorbeoconcha</taxon>
        <taxon>Cerithioidea</taxon>
        <taxon>Batillariidae</taxon>
        <taxon>Batillaria</taxon>
    </lineage>
</organism>
<gene>
    <name evidence="3" type="ORF">BaRGS_00035768</name>
</gene>
<protein>
    <submittedName>
        <fullName evidence="3">Uncharacterized protein</fullName>
    </submittedName>
</protein>
<keyword evidence="4" id="KW-1185">Reference proteome</keyword>
<name>A0ABD0JD59_9CAEN</name>
<reference evidence="3 4" key="1">
    <citation type="journal article" date="2023" name="Sci. Data">
        <title>Genome assembly of the Korean intertidal mud-creeper Batillaria attramentaria.</title>
        <authorList>
            <person name="Patra A.K."/>
            <person name="Ho P.T."/>
            <person name="Jun S."/>
            <person name="Lee S.J."/>
            <person name="Kim Y."/>
            <person name="Won Y.J."/>
        </authorList>
    </citation>
    <scope>NUCLEOTIDE SEQUENCE [LARGE SCALE GENOMIC DNA]</scope>
    <source>
        <strain evidence="3">Wonlab-2016</strain>
    </source>
</reference>
<dbReference type="AlphaFoldDB" id="A0ABD0JD59"/>
<comment type="caution">
    <text evidence="3">The sequence shown here is derived from an EMBL/GenBank/DDBJ whole genome shotgun (WGS) entry which is preliminary data.</text>
</comment>
<evidence type="ECO:0000256" key="2">
    <source>
        <dbReference type="SAM" id="Phobius"/>
    </source>
</evidence>
<sequence>MERGLSRDRGLKQRYGVEWKSGQCSDKDRIHQLHSRDVFQARCKVCEQDSIEGVLKLYGDTELGLPVVHTEVSLSEVDIQAKLDVDIRERVDVDIRDKDLGLKNIWVASDLGWEIRRDSPAAQMRGVTVRHTVDNHGKAPVPEVGLTNMHSLDEKVQRGASMPKGGCSHLRPSLRVKLKKRHVISLVLLAMLTSYSTANPAYNSTSQQLPEECWDSIKRLQECPHPDTSFDRPWTDMNRKCCAGFPGTLLHCQQETSPEGFVLWIFPACLEEVITSNGTSVKLDVGVDGGPALTIFNCSGKWDDEDRRSSQIREADCGHAYSKIDCAEEKGWLKLCDGGGRNDDRCICAPEYEPEGLSRKNLHENCIKGFNEHSNPSCFCKHKPCPPGQMRNITILKGLTCDDFDLWPAPNYTCIPIPTTAVKPDDNSPTSENPRENDNRAGNGGNDVDGDGGEKSDEGGEVQVWKPVVTVLIVGVCVVTLVVLVCNFKRIKSCFSDSRESSPALAADAARSDQVLLPV</sequence>
<feature type="region of interest" description="Disordered" evidence="1">
    <location>
        <begin position="420"/>
        <end position="460"/>
    </location>
</feature>
<keyword evidence="2" id="KW-1133">Transmembrane helix</keyword>